<proteinExistence type="inferred from homology"/>
<evidence type="ECO:0000256" key="4">
    <source>
        <dbReference type="SAM" id="Coils"/>
    </source>
</evidence>
<protein>
    <recommendedName>
        <fullName evidence="3">UPF0122 protein G3M99_00310</fullName>
    </recommendedName>
</protein>
<dbReference type="EMBL" id="JAAGPU010000001">
    <property type="protein sequence ID" value="NEU03314.1"/>
    <property type="molecule type" value="Genomic_DNA"/>
</dbReference>
<dbReference type="InterPro" id="IPR013324">
    <property type="entry name" value="RNA_pol_sigma_r3/r4-like"/>
</dbReference>
<evidence type="ECO:0000313" key="6">
    <source>
        <dbReference type="Proteomes" id="UP000481872"/>
    </source>
</evidence>
<dbReference type="Proteomes" id="UP000481872">
    <property type="component" value="Unassembled WGS sequence"/>
</dbReference>
<keyword evidence="5" id="KW-0238">DNA-binding</keyword>
<evidence type="ECO:0000313" key="5">
    <source>
        <dbReference type="EMBL" id="NEU03314.1"/>
    </source>
</evidence>
<sequence length="112" mass="13200">MEKRFELSLLLDFYGPLLTEKQKNVMDLYFNEDLSLKEISEITKTSRQAIHDIIKRCENLLVEYEEKLNLLEKSMKSESIKQKIIKELKNVKIDSEKNSILIGDIIKNIIEI</sequence>
<feature type="coiled-coil region" evidence="4">
    <location>
        <begin position="54"/>
        <end position="81"/>
    </location>
</feature>
<dbReference type="SUPFAM" id="SSF88659">
    <property type="entry name" value="Sigma3 and sigma4 domains of RNA polymerase sigma factors"/>
    <property type="match status" value="1"/>
</dbReference>
<comment type="caution">
    <text evidence="5">The sequence shown here is derived from an EMBL/GenBank/DDBJ whole genome shotgun (WGS) entry which is preliminary data.</text>
</comment>
<dbReference type="HAMAP" id="MF_00245">
    <property type="entry name" value="UPF0122"/>
    <property type="match status" value="1"/>
</dbReference>
<dbReference type="NCBIfam" id="NF001072">
    <property type="entry name" value="PRK00118.2-2"/>
    <property type="match status" value="1"/>
</dbReference>
<gene>
    <name evidence="5" type="ORF">G3M99_00310</name>
</gene>
<reference evidence="5 6" key="1">
    <citation type="submission" date="2020-02" db="EMBL/GenBank/DDBJ databases">
        <title>Genome assembly of a novel Clostridium senegalense strain.</title>
        <authorList>
            <person name="Gupta T.B."/>
            <person name="Jauregui R."/>
            <person name="Maclean P."/>
            <person name="Nawarathana A."/>
            <person name="Brightwell G."/>
        </authorList>
    </citation>
    <scope>NUCLEOTIDE SEQUENCE [LARGE SCALE GENOMIC DNA]</scope>
    <source>
        <strain evidence="5 6">AGRFS4</strain>
    </source>
</reference>
<dbReference type="PANTHER" id="PTHR40083:SF1">
    <property type="entry name" value="UPF0122 PROTEIN YLXM"/>
    <property type="match status" value="1"/>
</dbReference>
<dbReference type="GO" id="GO:0003677">
    <property type="term" value="F:DNA binding"/>
    <property type="evidence" value="ECO:0007669"/>
    <property type="project" value="UniProtKB-KW"/>
</dbReference>
<dbReference type="AlphaFoldDB" id="A0A6M0GZJ6"/>
<dbReference type="Pfam" id="PF04297">
    <property type="entry name" value="UPF0122"/>
    <property type="match status" value="1"/>
</dbReference>
<keyword evidence="4" id="KW-0175">Coiled coil</keyword>
<evidence type="ECO:0000256" key="1">
    <source>
        <dbReference type="ARBA" id="ARBA00008720"/>
    </source>
</evidence>
<organism evidence="5 6">
    <name type="scientific">Clostridium senegalense</name>
    <dbReference type="NCBI Taxonomy" id="1465809"/>
    <lineage>
        <taxon>Bacteria</taxon>
        <taxon>Bacillati</taxon>
        <taxon>Bacillota</taxon>
        <taxon>Clostridia</taxon>
        <taxon>Eubacteriales</taxon>
        <taxon>Clostridiaceae</taxon>
        <taxon>Clostridium</taxon>
    </lineage>
</organism>
<name>A0A6M0GZJ6_9CLOT</name>
<dbReference type="Gene3D" id="1.10.10.10">
    <property type="entry name" value="Winged helix-like DNA-binding domain superfamily/Winged helix DNA-binding domain"/>
    <property type="match status" value="1"/>
</dbReference>
<comment type="similarity">
    <text evidence="1 3">Belongs to the UPF0122 family.</text>
</comment>
<comment type="function">
    <text evidence="2 3">Might take part in the signal recognition particle (SRP) pathway. This is inferred from the conservation of its genetic proximity to ftsY/ffh. May be a regulatory protein.</text>
</comment>
<evidence type="ECO:0000256" key="3">
    <source>
        <dbReference type="HAMAP-Rule" id="MF_00245"/>
    </source>
</evidence>
<dbReference type="InterPro" id="IPR007394">
    <property type="entry name" value="UPF0122"/>
</dbReference>
<dbReference type="NCBIfam" id="NF045758">
    <property type="entry name" value="YlxM"/>
    <property type="match status" value="1"/>
</dbReference>
<dbReference type="InterPro" id="IPR036388">
    <property type="entry name" value="WH-like_DNA-bd_sf"/>
</dbReference>
<dbReference type="RefSeq" id="WP_061995051.1">
    <property type="nucleotide sequence ID" value="NZ_JAAGPU010000001.1"/>
</dbReference>
<dbReference type="PANTHER" id="PTHR40083">
    <property type="entry name" value="UPF0122 PROTEIN CBO2450/CLC_2298"/>
    <property type="match status" value="1"/>
</dbReference>
<keyword evidence="6" id="KW-1185">Reference proteome</keyword>
<accession>A0A6M0GZJ6</accession>
<dbReference type="InterPro" id="IPR054831">
    <property type="entry name" value="UPF0122_fam_protein"/>
</dbReference>
<evidence type="ECO:0000256" key="2">
    <source>
        <dbReference type="ARBA" id="ARBA00024764"/>
    </source>
</evidence>